<proteinExistence type="predicted"/>
<feature type="compositionally biased region" description="Basic residues" evidence="1">
    <location>
        <begin position="1"/>
        <end position="11"/>
    </location>
</feature>
<evidence type="ECO:0000313" key="2">
    <source>
        <dbReference type="EMBL" id="JAD42298.1"/>
    </source>
</evidence>
<reference evidence="2" key="1">
    <citation type="submission" date="2014-09" db="EMBL/GenBank/DDBJ databases">
        <authorList>
            <person name="Magalhaes I.L.F."/>
            <person name="Oliveira U."/>
            <person name="Santos F.R."/>
            <person name="Vidigal T.H.D.A."/>
            <person name="Brescovit A.D."/>
            <person name="Santos A.J."/>
        </authorList>
    </citation>
    <scope>NUCLEOTIDE SEQUENCE</scope>
    <source>
        <tissue evidence="2">Shoot tissue taken approximately 20 cm above the soil surface</tissue>
    </source>
</reference>
<accession>A0A0A8ZX40</accession>
<dbReference type="AlphaFoldDB" id="A0A0A8ZX40"/>
<evidence type="ECO:0000256" key="1">
    <source>
        <dbReference type="SAM" id="MobiDB-lite"/>
    </source>
</evidence>
<feature type="region of interest" description="Disordered" evidence="1">
    <location>
        <begin position="1"/>
        <end position="29"/>
    </location>
</feature>
<dbReference type="EMBL" id="GBRH01255597">
    <property type="protein sequence ID" value="JAD42298.1"/>
    <property type="molecule type" value="Transcribed_RNA"/>
</dbReference>
<name>A0A0A8ZX40_ARUDO</name>
<protein>
    <submittedName>
        <fullName evidence="2">Uncharacterized protein</fullName>
    </submittedName>
</protein>
<sequence length="29" mass="3520">MQKSWLSRKRRPCEASGRTPRARNPNHWL</sequence>
<organism evidence="2">
    <name type="scientific">Arundo donax</name>
    <name type="common">Giant reed</name>
    <name type="synonym">Donax arundinaceus</name>
    <dbReference type="NCBI Taxonomy" id="35708"/>
    <lineage>
        <taxon>Eukaryota</taxon>
        <taxon>Viridiplantae</taxon>
        <taxon>Streptophyta</taxon>
        <taxon>Embryophyta</taxon>
        <taxon>Tracheophyta</taxon>
        <taxon>Spermatophyta</taxon>
        <taxon>Magnoliopsida</taxon>
        <taxon>Liliopsida</taxon>
        <taxon>Poales</taxon>
        <taxon>Poaceae</taxon>
        <taxon>PACMAD clade</taxon>
        <taxon>Arundinoideae</taxon>
        <taxon>Arundineae</taxon>
        <taxon>Arundo</taxon>
    </lineage>
</organism>
<reference evidence="2" key="2">
    <citation type="journal article" date="2015" name="Data Brief">
        <title>Shoot transcriptome of the giant reed, Arundo donax.</title>
        <authorList>
            <person name="Barrero R.A."/>
            <person name="Guerrero F.D."/>
            <person name="Moolhuijzen P."/>
            <person name="Goolsby J.A."/>
            <person name="Tidwell J."/>
            <person name="Bellgard S.E."/>
            <person name="Bellgard M.I."/>
        </authorList>
    </citation>
    <scope>NUCLEOTIDE SEQUENCE</scope>
    <source>
        <tissue evidence="2">Shoot tissue taken approximately 20 cm above the soil surface</tissue>
    </source>
</reference>